<dbReference type="Pfam" id="PF08811">
    <property type="entry name" value="DUF1800"/>
    <property type="match status" value="1"/>
</dbReference>
<organism evidence="1">
    <name type="scientific">Pseudictyota dubia</name>
    <dbReference type="NCBI Taxonomy" id="2749911"/>
    <lineage>
        <taxon>Eukaryota</taxon>
        <taxon>Sar</taxon>
        <taxon>Stramenopiles</taxon>
        <taxon>Ochrophyta</taxon>
        <taxon>Bacillariophyta</taxon>
        <taxon>Mediophyceae</taxon>
        <taxon>Biddulphiophycidae</taxon>
        <taxon>Eupodiscales</taxon>
        <taxon>Odontellaceae</taxon>
        <taxon>Pseudictyota</taxon>
    </lineage>
</organism>
<evidence type="ECO:0000313" key="1">
    <source>
        <dbReference type="EMBL" id="CAD8321322.1"/>
    </source>
</evidence>
<name>A0A7R9ZFB4_9STRA</name>
<dbReference type="PANTHER" id="PTHR43737">
    <property type="entry name" value="BLL7424 PROTEIN"/>
    <property type="match status" value="1"/>
</dbReference>
<dbReference type="InterPro" id="IPR017850">
    <property type="entry name" value="Alkaline_phosphatase_core_sf"/>
</dbReference>
<dbReference type="InterPro" id="IPR010869">
    <property type="entry name" value="DUF1501"/>
</dbReference>
<proteinExistence type="predicted"/>
<dbReference type="SUPFAM" id="SSF53649">
    <property type="entry name" value="Alkaline phosphatase-like"/>
    <property type="match status" value="1"/>
</dbReference>
<dbReference type="EMBL" id="HBED01039298">
    <property type="protein sequence ID" value="CAD8321322.1"/>
    <property type="molecule type" value="Transcribed_RNA"/>
</dbReference>
<reference evidence="1" key="1">
    <citation type="submission" date="2021-01" db="EMBL/GenBank/DDBJ databases">
        <authorList>
            <person name="Corre E."/>
            <person name="Pelletier E."/>
            <person name="Niang G."/>
            <person name="Scheremetjew M."/>
            <person name="Finn R."/>
            <person name="Kale V."/>
            <person name="Holt S."/>
            <person name="Cochrane G."/>
            <person name="Meng A."/>
            <person name="Brown T."/>
            <person name="Cohen L."/>
        </authorList>
    </citation>
    <scope>NUCLEOTIDE SEQUENCE</scope>
    <source>
        <strain evidence="1">CCMP147</strain>
    </source>
</reference>
<dbReference type="AlphaFoldDB" id="A0A7R9ZFB4"/>
<sequence>MPNQYDGERVTYSTAQGRCLADTDLCDYDEIDASIPKVKTGYHWTTDNCFIDVKVDRDGNIAIVYRMNAYTSKVMHVDDGTLNYFPVAWESGFPGENGAACPASCTTLSDGACKCSTSVQEAVVYDNVMPPSKEDALSKLHIGSMNVSSYDAGDFSSEYDAATMITAHKKNAGIDADTVFELVDDTGRTHFLRNMRSTVTLQGTGFSFRNSPHFVSLIPTETDVRDAEYETEAILDHYFYNDNTAPFLAIRFIQRFGISNPTPAFVLAVATAFRSGSFEAGGKTFGDGKYGNLQATAAAVLLHPEARSVVLDADPSHGSLREPLVKVISLMRNLNFTKYNENELVRFDHVGLENTIGQMAHMYPTVFSFFLPEYIPAGRLTPGSLVAPEAMMVDMPKQVAMLNGIFSLVKYGFEDKNGGFGENGNKIGELGYASGLDTAGLVDDLATLLTAGRLSADNRAIVVNAVDHTITNNVGFTLAEQGLELAQQLIATTAEFHSTNIVKKGGPARAVDDSSGSQSLSPYKAVVFLMLAGGCDSYQMLVPHTCAVVGNETSLHDQYVEIREDVALEKESLLLINATDSDQYCDWFGLHPQLQNLQQLYNEKDALLVANAGVLTKPTDKDNYKEDTVTNLFAHNTMQREGKRVDPYEAFPGSGVMGRVTDVLHRNNYKTSAISIDSNSIALVGKPGESPTPFIISKNGITPFNEDPTTNGTFMQEQIDALNSATTADSGFMAETWSSNLFSSLKSNEALDAALASAVTNVTFPSTKLGDSLEMVARLIQTASTREVDRDFFYVQMGGYDTHSEVLANLQNRFVELDGAIGAFSNELKAQGVWDDVVVVEVSDFARTLTPNSGKGTDHAWGGNYFMLGGGLKGGQILGKYPEHITSDAPLNVGRGRIIPTTSWDHLWNGVAEWVGVDLAQDALEVCPNGGNFNDLFTAADLFDPAGGARMRERFLRN</sequence>
<dbReference type="InterPro" id="IPR014917">
    <property type="entry name" value="DUF1800"/>
</dbReference>
<evidence type="ECO:0008006" key="2">
    <source>
        <dbReference type="Google" id="ProtNLM"/>
    </source>
</evidence>
<accession>A0A7R9ZFB4</accession>
<protein>
    <recommendedName>
        <fullName evidence="2">DUF1501 domain-containing protein</fullName>
    </recommendedName>
</protein>
<dbReference type="PANTHER" id="PTHR43737:SF1">
    <property type="entry name" value="DUF1501 DOMAIN-CONTAINING PROTEIN"/>
    <property type="match status" value="1"/>
</dbReference>
<dbReference type="Pfam" id="PF07394">
    <property type="entry name" value="DUF1501"/>
    <property type="match status" value="1"/>
</dbReference>
<gene>
    <name evidence="1" type="ORF">TDUB1175_LOCUS19738</name>
</gene>